<sequence length="118" mass="13198">MQVMALRDLSTDVAEMKGKLFRLEDITTCGKQCKRFLGKFVGVEDDVEGQVHAIVDKKMDEHTIVHYSQDIEEVEWDFLDFGERNLVTSGYVDLICKLGIEADSIVGLDLSNSALALS</sequence>
<dbReference type="EMBL" id="AYRZ02000004">
    <property type="protein sequence ID" value="PHT82770.1"/>
    <property type="molecule type" value="Genomic_DNA"/>
</dbReference>
<dbReference type="AlphaFoldDB" id="A0A2G2ZL95"/>
<comment type="caution">
    <text evidence="1">The sequence shown here is derived from an EMBL/GenBank/DDBJ whole genome shotgun (WGS) entry which is preliminary data.</text>
</comment>
<dbReference type="Gramene" id="PHT82770">
    <property type="protein sequence ID" value="PHT82770"/>
    <property type="gene ID" value="T459_11213"/>
</dbReference>
<keyword evidence="2" id="KW-1185">Reference proteome</keyword>
<accession>A0A2G2ZL95</accession>
<protein>
    <submittedName>
        <fullName evidence="1">Uncharacterized protein</fullName>
    </submittedName>
</protein>
<gene>
    <name evidence="1" type="ORF">T459_11213</name>
</gene>
<name>A0A2G2ZL95_CAPAN</name>
<dbReference type="Proteomes" id="UP000222542">
    <property type="component" value="Unassembled WGS sequence"/>
</dbReference>
<evidence type="ECO:0000313" key="2">
    <source>
        <dbReference type="Proteomes" id="UP000222542"/>
    </source>
</evidence>
<proteinExistence type="predicted"/>
<organism evidence="1 2">
    <name type="scientific">Capsicum annuum</name>
    <name type="common">Capsicum pepper</name>
    <dbReference type="NCBI Taxonomy" id="4072"/>
    <lineage>
        <taxon>Eukaryota</taxon>
        <taxon>Viridiplantae</taxon>
        <taxon>Streptophyta</taxon>
        <taxon>Embryophyta</taxon>
        <taxon>Tracheophyta</taxon>
        <taxon>Spermatophyta</taxon>
        <taxon>Magnoliopsida</taxon>
        <taxon>eudicotyledons</taxon>
        <taxon>Gunneridae</taxon>
        <taxon>Pentapetalae</taxon>
        <taxon>asterids</taxon>
        <taxon>lamiids</taxon>
        <taxon>Solanales</taxon>
        <taxon>Solanaceae</taxon>
        <taxon>Solanoideae</taxon>
        <taxon>Capsiceae</taxon>
        <taxon>Capsicum</taxon>
    </lineage>
</organism>
<evidence type="ECO:0000313" key="1">
    <source>
        <dbReference type="EMBL" id="PHT82770.1"/>
    </source>
</evidence>
<reference evidence="1 2" key="1">
    <citation type="journal article" date="2014" name="Nat. Genet.">
        <title>Genome sequence of the hot pepper provides insights into the evolution of pungency in Capsicum species.</title>
        <authorList>
            <person name="Kim S."/>
            <person name="Park M."/>
            <person name="Yeom S.I."/>
            <person name="Kim Y.M."/>
            <person name="Lee J.M."/>
            <person name="Lee H.A."/>
            <person name="Seo E."/>
            <person name="Choi J."/>
            <person name="Cheong K."/>
            <person name="Kim K.T."/>
            <person name="Jung K."/>
            <person name="Lee G.W."/>
            <person name="Oh S.K."/>
            <person name="Bae C."/>
            <person name="Kim S.B."/>
            <person name="Lee H.Y."/>
            <person name="Kim S.Y."/>
            <person name="Kim M.S."/>
            <person name="Kang B.C."/>
            <person name="Jo Y.D."/>
            <person name="Yang H.B."/>
            <person name="Jeong H.J."/>
            <person name="Kang W.H."/>
            <person name="Kwon J.K."/>
            <person name="Shin C."/>
            <person name="Lim J.Y."/>
            <person name="Park J.H."/>
            <person name="Huh J.H."/>
            <person name="Kim J.S."/>
            <person name="Kim B.D."/>
            <person name="Cohen O."/>
            <person name="Paran I."/>
            <person name="Suh M.C."/>
            <person name="Lee S.B."/>
            <person name="Kim Y.K."/>
            <person name="Shin Y."/>
            <person name="Noh S.J."/>
            <person name="Park J."/>
            <person name="Seo Y.S."/>
            <person name="Kwon S.Y."/>
            <person name="Kim H.A."/>
            <person name="Park J.M."/>
            <person name="Kim H.J."/>
            <person name="Choi S.B."/>
            <person name="Bosland P.W."/>
            <person name="Reeves G."/>
            <person name="Jo S.H."/>
            <person name="Lee B.W."/>
            <person name="Cho H.T."/>
            <person name="Choi H.S."/>
            <person name="Lee M.S."/>
            <person name="Yu Y."/>
            <person name="Do Choi Y."/>
            <person name="Park B.S."/>
            <person name="van Deynze A."/>
            <person name="Ashrafi H."/>
            <person name="Hill T."/>
            <person name="Kim W.T."/>
            <person name="Pai H.S."/>
            <person name="Ahn H.K."/>
            <person name="Yeam I."/>
            <person name="Giovannoni J.J."/>
            <person name="Rose J.K."/>
            <person name="Sorensen I."/>
            <person name="Lee S.J."/>
            <person name="Kim R.W."/>
            <person name="Choi I.Y."/>
            <person name="Choi B.S."/>
            <person name="Lim J.S."/>
            <person name="Lee Y.H."/>
            <person name="Choi D."/>
        </authorList>
    </citation>
    <scope>NUCLEOTIDE SEQUENCE [LARGE SCALE GENOMIC DNA]</scope>
    <source>
        <strain evidence="2">cv. CM334</strain>
    </source>
</reference>
<reference evidence="1 2" key="2">
    <citation type="journal article" date="2017" name="Genome Biol.">
        <title>New reference genome sequences of hot pepper reveal the massive evolution of plant disease-resistance genes by retroduplication.</title>
        <authorList>
            <person name="Kim S."/>
            <person name="Park J."/>
            <person name="Yeom S.I."/>
            <person name="Kim Y.M."/>
            <person name="Seo E."/>
            <person name="Kim K.T."/>
            <person name="Kim M.S."/>
            <person name="Lee J.M."/>
            <person name="Cheong K."/>
            <person name="Shin H.S."/>
            <person name="Kim S.B."/>
            <person name="Han K."/>
            <person name="Lee J."/>
            <person name="Park M."/>
            <person name="Lee H.A."/>
            <person name="Lee H.Y."/>
            <person name="Lee Y."/>
            <person name="Oh S."/>
            <person name="Lee J.H."/>
            <person name="Choi E."/>
            <person name="Choi E."/>
            <person name="Lee S.E."/>
            <person name="Jeon J."/>
            <person name="Kim H."/>
            <person name="Choi G."/>
            <person name="Song H."/>
            <person name="Lee J."/>
            <person name="Lee S.C."/>
            <person name="Kwon J.K."/>
            <person name="Lee H.Y."/>
            <person name="Koo N."/>
            <person name="Hong Y."/>
            <person name="Kim R.W."/>
            <person name="Kang W.H."/>
            <person name="Huh J.H."/>
            <person name="Kang B.C."/>
            <person name="Yang T.J."/>
            <person name="Lee Y.H."/>
            <person name="Bennetzen J.L."/>
            <person name="Choi D."/>
        </authorList>
    </citation>
    <scope>NUCLEOTIDE SEQUENCE [LARGE SCALE GENOMIC DNA]</scope>
    <source>
        <strain evidence="2">cv. CM334</strain>
    </source>
</reference>